<dbReference type="EMBL" id="LUTY01003071">
    <property type="protein sequence ID" value="OAD18826.1"/>
    <property type="molecule type" value="Genomic_DNA"/>
</dbReference>
<gene>
    <name evidence="1" type="ORF">THIOM_005568</name>
</gene>
<sequence length="53" mass="5972">MAQTSEVLKTSEVFIARHFYRLSRKGKESLSPLILVLCSISYKLIGVNVTQLC</sequence>
<organism evidence="1 2">
    <name type="scientific">Candidatus Thiomargarita nelsonii</name>
    <dbReference type="NCBI Taxonomy" id="1003181"/>
    <lineage>
        <taxon>Bacteria</taxon>
        <taxon>Pseudomonadati</taxon>
        <taxon>Pseudomonadota</taxon>
        <taxon>Gammaproteobacteria</taxon>
        <taxon>Thiotrichales</taxon>
        <taxon>Thiotrichaceae</taxon>
        <taxon>Thiomargarita</taxon>
    </lineage>
</organism>
<accession>A0A176RSZ1</accession>
<evidence type="ECO:0000313" key="1">
    <source>
        <dbReference type="EMBL" id="OAD18826.1"/>
    </source>
</evidence>
<reference evidence="1 2" key="1">
    <citation type="submission" date="2016-05" db="EMBL/GenBank/DDBJ databases">
        <title>Single-cell genome of chain-forming Candidatus Thiomargarita nelsonii and comparison to other large sulfur-oxidizing bacteria.</title>
        <authorList>
            <person name="Winkel M."/>
            <person name="Salman V."/>
            <person name="Woyke T."/>
            <person name="Schulz-Vogt H."/>
            <person name="Richter M."/>
            <person name="Flood B."/>
            <person name="Bailey J."/>
            <person name="Amann R."/>
            <person name="Mussmann M."/>
        </authorList>
    </citation>
    <scope>NUCLEOTIDE SEQUENCE [LARGE SCALE GENOMIC DNA]</scope>
    <source>
        <strain evidence="1 2">THI036</strain>
    </source>
</reference>
<proteinExistence type="predicted"/>
<name>A0A176RSZ1_9GAMM</name>
<keyword evidence="2" id="KW-1185">Reference proteome</keyword>
<protein>
    <submittedName>
        <fullName evidence="1">Uncharacterized protein</fullName>
    </submittedName>
</protein>
<evidence type="ECO:0000313" key="2">
    <source>
        <dbReference type="Proteomes" id="UP000076962"/>
    </source>
</evidence>
<comment type="caution">
    <text evidence="1">The sequence shown here is derived from an EMBL/GenBank/DDBJ whole genome shotgun (WGS) entry which is preliminary data.</text>
</comment>
<dbReference type="Proteomes" id="UP000076962">
    <property type="component" value="Unassembled WGS sequence"/>
</dbReference>
<dbReference type="AlphaFoldDB" id="A0A176RSZ1"/>